<dbReference type="InterPro" id="IPR050366">
    <property type="entry name" value="BP-dependent_transpt_permease"/>
</dbReference>
<keyword evidence="3" id="KW-1003">Cell membrane</keyword>
<dbReference type="PROSITE" id="PS50928">
    <property type="entry name" value="ABC_TM1"/>
    <property type="match status" value="1"/>
</dbReference>
<comment type="caution">
    <text evidence="11">The sequence shown here is derived from an EMBL/GenBank/DDBJ whole genome shotgun (WGS) entry which is preliminary data.</text>
</comment>
<dbReference type="Proteomes" id="UP000262379">
    <property type="component" value="Unassembled WGS sequence"/>
</dbReference>
<keyword evidence="8 9" id="KW-0472">Membrane</keyword>
<evidence type="ECO:0000256" key="3">
    <source>
        <dbReference type="ARBA" id="ARBA00022475"/>
    </source>
</evidence>
<gene>
    <name evidence="11" type="ORF">DY251_05725</name>
</gene>
<dbReference type="InterPro" id="IPR000515">
    <property type="entry name" value="MetI-like"/>
</dbReference>
<keyword evidence="2 9" id="KW-0813">Transport</keyword>
<dbReference type="Gene3D" id="1.10.3720.10">
    <property type="entry name" value="MetI-like"/>
    <property type="match status" value="1"/>
</dbReference>
<evidence type="ECO:0000256" key="4">
    <source>
        <dbReference type="ARBA" id="ARBA00022692"/>
    </source>
</evidence>
<feature type="domain" description="ABC transmembrane type-1" evidence="10">
    <location>
        <begin position="74"/>
        <end position="262"/>
    </location>
</feature>
<evidence type="ECO:0000256" key="7">
    <source>
        <dbReference type="ARBA" id="ARBA00022989"/>
    </source>
</evidence>
<keyword evidence="7 9" id="KW-1133">Transmembrane helix</keyword>
<name>A0A371XGW1_9HYPH</name>
<feature type="transmembrane region" description="Helical" evidence="9">
    <location>
        <begin position="240"/>
        <end position="262"/>
    </location>
</feature>
<sequence length="276" mass="28583">MTSLRRFLSTGEARAGLAMLLPLIVLALLAPVLFPGDPMAIVGQPLLPPFQESALPLGTDRLGRDVLAQLVHGAQTSLLVGLAAALSALCIGAVIGTIAGFGGRVADEVLMRITEAFQTVPAFLLALAFVSVIGPTLASVVFAIALGAWPAPARVARAEVLSIREKDYVAAARVVGKRPLEIAFREILPNALPPVLALSSVIVASAILIEAALSFLGLGDPNRITWGGMIAEGRTVLRSASYLSIIPGIALVVAVLAVYLLGEGAAKARLSKRSYA</sequence>
<evidence type="ECO:0000256" key="9">
    <source>
        <dbReference type="RuleBase" id="RU363032"/>
    </source>
</evidence>
<dbReference type="PANTHER" id="PTHR43386">
    <property type="entry name" value="OLIGOPEPTIDE TRANSPORT SYSTEM PERMEASE PROTEIN APPC"/>
    <property type="match status" value="1"/>
</dbReference>
<evidence type="ECO:0000313" key="11">
    <source>
        <dbReference type="EMBL" id="RFC68469.1"/>
    </source>
</evidence>
<keyword evidence="4 9" id="KW-0812">Transmembrane</keyword>
<reference evidence="12" key="1">
    <citation type="submission" date="2018-08" db="EMBL/GenBank/DDBJ databases">
        <authorList>
            <person name="Im W.T."/>
        </authorList>
    </citation>
    <scope>NUCLEOTIDE SEQUENCE [LARGE SCALE GENOMIC DNA]</scope>
    <source>
        <strain evidence="12">LA-28</strain>
    </source>
</reference>
<dbReference type="GO" id="GO:0015833">
    <property type="term" value="P:peptide transport"/>
    <property type="evidence" value="ECO:0007669"/>
    <property type="project" value="UniProtKB-KW"/>
</dbReference>
<evidence type="ECO:0000256" key="6">
    <source>
        <dbReference type="ARBA" id="ARBA00022927"/>
    </source>
</evidence>
<evidence type="ECO:0000256" key="8">
    <source>
        <dbReference type="ARBA" id="ARBA00023136"/>
    </source>
</evidence>
<comment type="similarity">
    <text evidence="9">Belongs to the binding-protein-dependent transport system permease family.</text>
</comment>
<evidence type="ECO:0000313" key="12">
    <source>
        <dbReference type="Proteomes" id="UP000262379"/>
    </source>
</evidence>
<dbReference type="EMBL" id="QURN01000004">
    <property type="protein sequence ID" value="RFC68469.1"/>
    <property type="molecule type" value="Genomic_DNA"/>
</dbReference>
<evidence type="ECO:0000256" key="1">
    <source>
        <dbReference type="ARBA" id="ARBA00004651"/>
    </source>
</evidence>
<dbReference type="SUPFAM" id="SSF161098">
    <property type="entry name" value="MetI-like"/>
    <property type="match status" value="1"/>
</dbReference>
<proteinExistence type="inferred from homology"/>
<dbReference type="PANTHER" id="PTHR43386:SF1">
    <property type="entry name" value="D,D-DIPEPTIDE TRANSPORT SYSTEM PERMEASE PROTEIN DDPC-RELATED"/>
    <property type="match status" value="1"/>
</dbReference>
<feature type="transmembrane region" description="Helical" evidence="9">
    <location>
        <begin position="15"/>
        <end position="34"/>
    </location>
</feature>
<keyword evidence="12" id="KW-1185">Reference proteome</keyword>
<protein>
    <submittedName>
        <fullName evidence="11">ABC transporter permease</fullName>
    </submittedName>
</protein>
<comment type="subcellular location">
    <subcellularLocation>
        <location evidence="1 9">Cell membrane</location>
        <topology evidence="1 9">Multi-pass membrane protein</topology>
    </subcellularLocation>
</comment>
<dbReference type="AlphaFoldDB" id="A0A371XGW1"/>
<keyword evidence="6" id="KW-0653">Protein transport</keyword>
<dbReference type="GO" id="GO:0015031">
    <property type="term" value="P:protein transport"/>
    <property type="evidence" value="ECO:0007669"/>
    <property type="project" value="UniProtKB-KW"/>
</dbReference>
<keyword evidence="5" id="KW-0571">Peptide transport</keyword>
<dbReference type="CDD" id="cd06261">
    <property type="entry name" value="TM_PBP2"/>
    <property type="match status" value="1"/>
</dbReference>
<evidence type="ECO:0000259" key="10">
    <source>
        <dbReference type="PROSITE" id="PS50928"/>
    </source>
</evidence>
<dbReference type="GO" id="GO:0005886">
    <property type="term" value="C:plasma membrane"/>
    <property type="evidence" value="ECO:0007669"/>
    <property type="project" value="UniProtKB-SubCell"/>
</dbReference>
<feature type="transmembrane region" description="Helical" evidence="9">
    <location>
        <begin position="122"/>
        <end position="149"/>
    </location>
</feature>
<dbReference type="GO" id="GO:0055085">
    <property type="term" value="P:transmembrane transport"/>
    <property type="evidence" value="ECO:0007669"/>
    <property type="project" value="InterPro"/>
</dbReference>
<dbReference type="RefSeq" id="WP_116622905.1">
    <property type="nucleotide sequence ID" value="NZ_QURN01000004.1"/>
</dbReference>
<evidence type="ECO:0000256" key="2">
    <source>
        <dbReference type="ARBA" id="ARBA00022448"/>
    </source>
</evidence>
<feature type="transmembrane region" description="Helical" evidence="9">
    <location>
        <begin position="78"/>
        <end position="101"/>
    </location>
</feature>
<evidence type="ECO:0000256" key="5">
    <source>
        <dbReference type="ARBA" id="ARBA00022856"/>
    </source>
</evidence>
<accession>A0A371XGW1</accession>
<dbReference type="InterPro" id="IPR035906">
    <property type="entry name" value="MetI-like_sf"/>
</dbReference>
<dbReference type="Pfam" id="PF00528">
    <property type="entry name" value="BPD_transp_1"/>
    <property type="match status" value="1"/>
</dbReference>
<organism evidence="11 12">
    <name type="scientific">Mesorhizobium denitrificans</name>
    <dbReference type="NCBI Taxonomy" id="2294114"/>
    <lineage>
        <taxon>Bacteria</taxon>
        <taxon>Pseudomonadati</taxon>
        <taxon>Pseudomonadota</taxon>
        <taxon>Alphaproteobacteria</taxon>
        <taxon>Hyphomicrobiales</taxon>
        <taxon>Phyllobacteriaceae</taxon>
        <taxon>Mesorhizobium</taxon>
    </lineage>
</organism>
<feature type="transmembrane region" description="Helical" evidence="9">
    <location>
        <begin position="195"/>
        <end position="219"/>
    </location>
</feature>